<evidence type="ECO:0000313" key="2">
    <source>
        <dbReference type="Proteomes" id="UP000805649"/>
    </source>
</evidence>
<evidence type="ECO:0000313" key="1">
    <source>
        <dbReference type="EMBL" id="KAL0937003.1"/>
    </source>
</evidence>
<comment type="caution">
    <text evidence="1">The sequence shown here is derived from an EMBL/GenBank/DDBJ whole genome shotgun (WGS) entry which is preliminary data.</text>
</comment>
<dbReference type="EMBL" id="VUJX02000005">
    <property type="protein sequence ID" value="KAL0937003.1"/>
    <property type="molecule type" value="Genomic_DNA"/>
</dbReference>
<dbReference type="Proteomes" id="UP000805649">
    <property type="component" value="Unassembled WGS sequence"/>
</dbReference>
<protein>
    <submittedName>
        <fullName evidence="1">Udp-glucoronosyl and udp-glucosyl transferase family protein</fullName>
    </submittedName>
</protein>
<keyword evidence="2" id="KW-1185">Reference proteome</keyword>
<reference evidence="1 2" key="1">
    <citation type="journal article" date="2020" name="Phytopathology">
        <title>Genome Sequence Resources of Colletotrichum truncatum, C. plurivorum, C. musicola, and C. sojae: Four Species Pathogenic to Soybean (Glycine max).</title>
        <authorList>
            <person name="Rogerio F."/>
            <person name="Boufleur T.R."/>
            <person name="Ciampi-Guillardi M."/>
            <person name="Sukno S.A."/>
            <person name="Thon M.R."/>
            <person name="Massola Junior N.S."/>
            <person name="Baroncelli R."/>
        </authorList>
    </citation>
    <scope>NUCLEOTIDE SEQUENCE [LARGE SCALE GENOMIC DNA]</scope>
    <source>
        <strain evidence="1 2">CMES1059</strain>
    </source>
</reference>
<name>A0ACC3YYG8_COLTU</name>
<gene>
    <name evidence="1" type="ORF">CTRU02_209219</name>
</gene>
<accession>A0ACC3YYG8</accession>
<keyword evidence="1" id="KW-0808">Transferase</keyword>
<proteinExistence type="predicted"/>
<organism evidence="1 2">
    <name type="scientific">Colletotrichum truncatum</name>
    <name type="common">Anthracnose fungus</name>
    <name type="synonym">Colletotrichum capsici</name>
    <dbReference type="NCBI Taxonomy" id="5467"/>
    <lineage>
        <taxon>Eukaryota</taxon>
        <taxon>Fungi</taxon>
        <taxon>Dikarya</taxon>
        <taxon>Ascomycota</taxon>
        <taxon>Pezizomycotina</taxon>
        <taxon>Sordariomycetes</taxon>
        <taxon>Hypocreomycetidae</taxon>
        <taxon>Glomerellales</taxon>
        <taxon>Glomerellaceae</taxon>
        <taxon>Colletotrichum</taxon>
        <taxon>Colletotrichum truncatum species complex</taxon>
    </lineage>
</organism>
<sequence>METARQKIMFLTNSDYGQANVVLSIAYVIVRSSPRIEVHIASQSKLKEPMARLVKQVAADIGSAAADALVFHQLIGLSHFDSIDTPGSPGFAPWMTVPSFINVTRNMLDFANLLLPWSVEGFVEIYRDIDRVWNEVKPDVTVSEAMFAPALTFCKSNKMKWIALAPNTIKEFALPLQPRLGMLWKFPMTSTSFPYPVPLHLIPLNVFYTIVAGVIVSTSKRQSQISEHLHRAIDPKIEVFTITHMGLMKAPPEGLRVLVANSPDIDFPFEVIPNFITPCGPITLASPPISDGSQDPELAGWLSRGPTVYMNLGTHHLFDISLAREAALAFRYLLDEAQVSQHHRKLQILWKMPRKSSEGDHTDPSSTEFLGPWQEIKAILGSEIDRDQVRIVNWITAEPKSVLESGHVVLAINHGGANSFHEALCTGIPQVILPGWLDCYDFAQRCEILGIGKWANRKAKPYWERNELGEGLVDTLLGPEAGAMKARAKELGDRHPEGAGREKAAREILALL</sequence>